<name>A0ABQ8UV43_9EUKA</name>
<reference evidence="1" key="1">
    <citation type="journal article" date="2022" name="bioRxiv">
        <title>Genomics of Preaxostyla Flagellates Illuminates Evolutionary Transitions and the Path Towards Mitochondrial Loss.</title>
        <authorList>
            <person name="Novak L.V.F."/>
            <person name="Treitli S.C."/>
            <person name="Pyrih J."/>
            <person name="Halakuc P."/>
            <person name="Pipaliya S.V."/>
            <person name="Vacek V."/>
            <person name="Brzon O."/>
            <person name="Soukal P."/>
            <person name="Eme L."/>
            <person name="Dacks J.B."/>
            <person name="Karnkowska A."/>
            <person name="Elias M."/>
            <person name="Hampl V."/>
        </authorList>
    </citation>
    <scope>NUCLEOTIDE SEQUENCE</scope>
    <source>
        <strain evidence="1">RCP-MX</strain>
    </source>
</reference>
<organism evidence="1 2">
    <name type="scientific">Paratrimastix pyriformis</name>
    <dbReference type="NCBI Taxonomy" id="342808"/>
    <lineage>
        <taxon>Eukaryota</taxon>
        <taxon>Metamonada</taxon>
        <taxon>Preaxostyla</taxon>
        <taxon>Paratrimastigidae</taxon>
        <taxon>Paratrimastix</taxon>
    </lineage>
</organism>
<proteinExistence type="predicted"/>
<gene>
    <name evidence="1" type="ORF">PAPYR_202</name>
</gene>
<evidence type="ECO:0000313" key="1">
    <source>
        <dbReference type="EMBL" id="KAJ4462972.1"/>
    </source>
</evidence>
<keyword evidence="2" id="KW-1185">Reference proteome</keyword>
<protein>
    <submittedName>
        <fullName evidence="1">Uncharacterized protein</fullName>
    </submittedName>
</protein>
<accession>A0ABQ8UV43</accession>
<evidence type="ECO:0000313" key="2">
    <source>
        <dbReference type="Proteomes" id="UP001141327"/>
    </source>
</evidence>
<comment type="caution">
    <text evidence="1">The sequence shown here is derived from an EMBL/GenBank/DDBJ whole genome shotgun (WGS) entry which is preliminary data.</text>
</comment>
<dbReference type="Proteomes" id="UP001141327">
    <property type="component" value="Unassembled WGS sequence"/>
</dbReference>
<sequence>MPLGQYSGSSLCERNRTHHFIDPGLSGVVSGPRLDRSQGFHPHFLRRLAAVVRAVRRLEKTHTVRGLVRCPLDPEIVSSPPKCDIWKKMSLLFGATGPGHFRRGIYGEKDGEHPKVLELIRTLLIRQSQQKAKRDSPSQRRIIAIDEDAFQALP</sequence>
<dbReference type="EMBL" id="JAPMOS010000001">
    <property type="protein sequence ID" value="KAJ4462972.1"/>
    <property type="molecule type" value="Genomic_DNA"/>
</dbReference>